<evidence type="ECO:0000313" key="3">
    <source>
        <dbReference type="Proteomes" id="UP000217289"/>
    </source>
</evidence>
<reference evidence="2 3" key="1">
    <citation type="submission" date="2017-06" db="EMBL/GenBank/DDBJ databases">
        <authorList>
            <person name="Kim H.J."/>
            <person name="Triplett B.A."/>
        </authorList>
    </citation>
    <scope>NUCLEOTIDE SEQUENCE [LARGE SCALE GENOMIC DNA]</scope>
    <source>
        <strain evidence="2 3">DSM 14713</strain>
    </source>
</reference>
<dbReference type="AlphaFoldDB" id="A0A250IHR3"/>
<evidence type="ECO:0000256" key="1">
    <source>
        <dbReference type="SAM" id="MobiDB-lite"/>
    </source>
</evidence>
<dbReference type="Proteomes" id="UP000217289">
    <property type="component" value="Chromosome"/>
</dbReference>
<dbReference type="PANTHER" id="PTHR31013">
    <property type="entry name" value="THAUMATIN FAMILY PROTEIN-RELATED"/>
    <property type="match status" value="1"/>
</dbReference>
<accession>A0A250IHR3</accession>
<sequence>MSINSLSRSPVSIPSTPATQTQAPVAPQSPAVETQATPKSNPIQELLKSDSFGEGGLEKLTKGLEQITQTLNKVMEMLGGEGAAQAPGQGAGCGNGGGIVPEGAVPELGGEAPAAATGAPAAPAPAAAAPAAGGEAAPAGEVAKAGASKSASKNGNTMEFTNDGTKPMEIKFTPNAGGQEIESLTLQPGESMTKEFPEGWSGNFRSTAGDGTAATLGEVAFNGGSNNTYYDVSYIEGNNASMTIAPESGGRVSGTMDNLAKDAPESIQAKNADGSVYGIKKTTTSDVQDQAVVDYYRKNVGEGEGYVVPKDDASTLGTADKHLTVHLKDVF</sequence>
<dbReference type="Gene3D" id="2.60.110.10">
    <property type="entry name" value="Thaumatin"/>
    <property type="match status" value="1"/>
</dbReference>
<proteinExistence type="predicted"/>
<feature type="compositionally biased region" description="Polar residues" evidence="1">
    <location>
        <begin position="31"/>
        <end position="43"/>
    </location>
</feature>
<gene>
    <name evidence="2" type="ORF">MEBOL_004270</name>
</gene>
<dbReference type="PANTHER" id="PTHR31013:SF2">
    <property type="entry name" value="THAUMATIN-LIKE PROTEIN"/>
    <property type="match status" value="1"/>
</dbReference>
<dbReference type="SMART" id="SM00205">
    <property type="entry name" value="THN"/>
    <property type="match status" value="1"/>
</dbReference>
<feature type="region of interest" description="Disordered" evidence="1">
    <location>
        <begin position="143"/>
        <end position="168"/>
    </location>
</feature>
<feature type="region of interest" description="Disordered" evidence="1">
    <location>
        <begin position="95"/>
        <end position="127"/>
    </location>
</feature>
<dbReference type="SUPFAM" id="SSF49870">
    <property type="entry name" value="Osmotin, thaumatin-like protein"/>
    <property type="match status" value="1"/>
</dbReference>
<keyword evidence="3" id="KW-1185">Reference proteome</keyword>
<feature type="region of interest" description="Disordered" evidence="1">
    <location>
        <begin position="1"/>
        <end position="46"/>
    </location>
</feature>
<evidence type="ECO:0000313" key="2">
    <source>
        <dbReference type="EMBL" id="ATB30808.1"/>
    </source>
</evidence>
<feature type="compositionally biased region" description="Polar residues" evidence="1">
    <location>
        <begin position="1"/>
        <end position="23"/>
    </location>
</feature>
<dbReference type="InterPro" id="IPR001938">
    <property type="entry name" value="Thaumatin"/>
</dbReference>
<protein>
    <submittedName>
        <fullName evidence="2">Uncharacterized protein</fullName>
    </submittedName>
</protein>
<name>A0A250IHR3_9BACT</name>
<organism evidence="2 3">
    <name type="scientific">Melittangium boletus DSM 14713</name>
    <dbReference type="NCBI Taxonomy" id="1294270"/>
    <lineage>
        <taxon>Bacteria</taxon>
        <taxon>Pseudomonadati</taxon>
        <taxon>Myxococcota</taxon>
        <taxon>Myxococcia</taxon>
        <taxon>Myxococcales</taxon>
        <taxon>Cystobacterineae</taxon>
        <taxon>Archangiaceae</taxon>
        <taxon>Melittangium</taxon>
    </lineage>
</organism>
<dbReference type="OrthoDB" id="5526250at2"/>
<feature type="compositionally biased region" description="Low complexity" evidence="1">
    <location>
        <begin position="143"/>
        <end position="156"/>
    </location>
</feature>
<dbReference type="RefSeq" id="WP_095979219.1">
    <property type="nucleotide sequence ID" value="NZ_CP022163.1"/>
</dbReference>
<feature type="compositionally biased region" description="Low complexity" evidence="1">
    <location>
        <begin position="101"/>
        <end position="127"/>
    </location>
</feature>
<dbReference type="KEGG" id="mbd:MEBOL_004270"/>
<dbReference type="InterPro" id="IPR037176">
    <property type="entry name" value="Osmotin/thaumatin-like_sf"/>
</dbReference>
<dbReference type="EMBL" id="CP022163">
    <property type="protein sequence ID" value="ATB30808.1"/>
    <property type="molecule type" value="Genomic_DNA"/>
</dbReference>